<reference evidence="3 4" key="1">
    <citation type="journal article" date="2015" name="Genome Announc.">
        <title>Complete Genome Sequence of Methanosphaerula palustris E1-9CT, a Hydrogenotrophic Methanogen Isolated from a Minerotrophic Fen Peatland.</title>
        <authorList>
            <person name="Cadillo-Quiroz H."/>
            <person name="Browne P."/>
            <person name="Kyrpides N."/>
            <person name="Woyke T."/>
            <person name="Goodwin L."/>
            <person name="Detter C."/>
            <person name="Yavitt J.B."/>
            <person name="Zinder S.H."/>
        </authorList>
    </citation>
    <scope>NUCLEOTIDE SEQUENCE [LARGE SCALE GENOMIC DNA]</scope>
    <source>
        <strain evidence="4">ATCC BAA-1556 / DSM 19958 / E1-9c</strain>
    </source>
</reference>
<dbReference type="GO" id="GO:0006508">
    <property type="term" value="P:proteolysis"/>
    <property type="evidence" value="ECO:0007669"/>
    <property type="project" value="InterPro"/>
</dbReference>
<proteinExistence type="predicted"/>
<dbReference type="AlphaFoldDB" id="B8GE05"/>
<keyword evidence="4" id="KW-1185">Reference proteome</keyword>
<dbReference type="GO" id="GO:0008236">
    <property type="term" value="F:serine-type peptidase activity"/>
    <property type="evidence" value="ECO:0007669"/>
    <property type="project" value="InterPro"/>
</dbReference>
<gene>
    <name evidence="3" type="ordered locus">Mpal_2210</name>
</gene>
<dbReference type="RefSeq" id="WP_012618825.1">
    <property type="nucleotide sequence ID" value="NC_011832.1"/>
</dbReference>
<feature type="domain" description="Tail specific protease" evidence="1">
    <location>
        <begin position="315"/>
        <end position="468"/>
    </location>
</feature>
<protein>
    <submittedName>
        <fullName evidence="3">Peptidase S41</fullName>
    </submittedName>
</protein>
<dbReference type="HOGENOM" id="CLU_035787_0_0_2"/>
<dbReference type="Gene3D" id="3.30.750.44">
    <property type="match status" value="1"/>
</dbReference>
<dbReference type="Gene3D" id="2.30.42.10">
    <property type="match status" value="1"/>
</dbReference>
<dbReference type="Proteomes" id="UP000002457">
    <property type="component" value="Chromosome"/>
</dbReference>
<dbReference type="Pfam" id="PF14684">
    <property type="entry name" value="Tricorn_C1"/>
    <property type="match status" value="1"/>
</dbReference>
<dbReference type="Gene3D" id="3.90.226.10">
    <property type="entry name" value="2-enoyl-CoA Hydratase, Chain A, domain 1"/>
    <property type="match status" value="1"/>
</dbReference>
<dbReference type="InterPro" id="IPR036034">
    <property type="entry name" value="PDZ_sf"/>
</dbReference>
<dbReference type="PANTHER" id="PTHR32060:SF22">
    <property type="entry name" value="CARBOXYL-TERMINAL-PROCESSING PEPTIDASE 3, CHLOROPLASTIC"/>
    <property type="match status" value="1"/>
</dbReference>
<dbReference type="KEGG" id="mpl:Mpal_2210"/>
<evidence type="ECO:0000259" key="1">
    <source>
        <dbReference type="Pfam" id="PF03572"/>
    </source>
</evidence>
<dbReference type="Pfam" id="PF03572">
    <property type="entry name" value="Peptidase_S41"/>
    <property type="match status" value="1"/>
</dbReference>
<evidence type="ECO:0000259" key="2">
    <source>
        <dbReference type="Pfam" id="PF14684"/>
    </source>
</evidence>
<dbReference type="SUPFAM" id="SSF52096">
    <property type="entry name" value="ClpP/crotonase"/>
    <property type="match status" value="1"/>
</dbReference>
<dbReference type="InterPro" id="IPR005151">
    <property type="entry name" value="Tail-specific_protease"/>
</dbReference>
<evidence type="ECO:0000313" key="3">
    <source>
        <dbReference type="EMBL" id="ACL17506.1"/>
    </source>
</evidence>
<dbReference type="GeneID" id="7270296"/>
<feature type="domain" description="Tricorn protease C1" evidence="2">
    <location>
        <begin position="80"/>
        <end position="125"/>
    </location>
</feature>
<dbReference type="OrthoDB" id="117582at2157"/>
<dbReference type="InterPro" id="IPR028204">
    <property type="entry name" value="Tricorn_C1"/>
</dbReference>
<dbReference type="eggNOG" id="arCOG11790">
    <property type="taxonomic scope" value="Archaea"/>
</dbReference>
<dbReference type="InterPro" id="IPR029045">
    <property type="entry name" value="ClpP/crotonase-like_dom_sf"/>
</dbReference>
<dbReference type="SUPFAM" id="SSF50156">
    <property type="entry name" value="PDZ domain-like"/>
    <property type="match status" value="1"/>
</dbReference>
<dbReference type="GO" id="GO:0004175">
    <property type="term" value="F:endopeptidase activity"/>
    <property type="evidence" value="ECO:0007669"/>
    <property type="project" value="TreeGrafter"/>
</dbReference>
<sequence length="558" mass="60044" precursor="true">MKYGPLLIALLLLAVPALAEVIPAPQPTGSIVYADNGTIWNISSAPFEWNNETAYNEDQFQIFAPIMANLTYPANLTNMSWSEAFSAANSLMEERYAFSGLKAVDWDALYQTYAPAVAAAEKDQDKAAYFRALRGYIYAIPDGHVSLLPAEGDFGAKYADIGGDYGVAVTRLDSGTVIVSFVANRSQAEQAGIRFGDVVTAWNGREILDAINTTSYIWAVKKPSTAEGIRLHQQRLLTRGPIGSTATITISNSTASLPRTVTLTAYDDGYANLKQTSWFLGIPVNDYGVDRSWEDILPQISNETVTVRTLPGNYTYIAVYNEEYDVYQPFKAAMQNAIANNTPGIVFDLRFNSGGDDSLAACFASWFVKKPAFYEYATKYDPGNGRFTTLSEAWSIPRADGYSGPVAVLVSPDTISSGEGVPMILNRTGRGEVISFYGTNGAFGMNNVQASLPLGLSLYFPDGASLDLNGTIQDDSNAGLTGGVSPGIRVPINEDTVARSMAGEDVQLTYALQWLKGQGNQTSASKPSLSSIPARKTSLDFTAALGALGILVMVAGRK</sequence>
<organism evidence="3 4">
    <name type="scientific">Methanosphaerula palustris (strain ATCC BAA-1556 / DSM 19958 / E1-9c)</name>
    <dbReference type="NCBI Taxonomy" id="521011"/>
    <lineage>
        <taxon>Archaea</taxon>
        <taxon>Methanobacteriati</taxon>
        <taxon>Methanobacteriota</taxon>
        <taxon>Stenosarchaea group</taxon>
        <taxon>Methanomicrobia</taxon>
        <taxon>Methanomicrobiales</taxon>
        <taxon>Methanoregulaceae</taxon>
        <taxon>Methanosphaerula</taxon>
    </lineage>
</organism>
<evidence type="ECO:0000313" key="4">
    <source>
        <dbReference type="Proteomes" id="UP000002457"/>
    </source>
</evidence>
<dbReference type="EMBL" id="CP001338">
    <property type="protein sequence ID" value="ACL17506.1"/>
    <property type="molecule type" value="Genomic_DNA"/>
</dbReference>
<accession>B8GE05</accession>
<dbReference type="PANTHER" id="PTHR32060">
    <property type="entry name" value="TAIL-SPECIFIC PROTEASE"/>
    <property type="match status" value="1"/>
</dbReference>
<name>B8GE05_METPE</name>